<evidence type="ECO:0000256" key="1">
    <source>
        <dbReference type="ARBA" id="ARBA00011245"/>
    </source>
</evidence>
<dbReference type="Pfam" id="PF00501">
    <property type="entry name" value="AMP-binding"/>
    <property type="match status" value="1"/>
</dbReference>
<dbReference type="CDD" id="cd05913">
    <property type="entry name" value="PaaK"/>
    <property type="match status" value="1"/>
</dbReference>
<dbReference type="FunFam" id="3.40.50.12780:FF:000016">
    <property type="entry name" value="Phenylacetate-coenzyme A ligase"/>
    <property type="match status" value="1"/>
</dbReference>
<evidence type="ECO:0000313" key="12">
    <source>
        <dbReference type="EMBL" id="ABX43447.1"/>
    </source>
</evidence>
<evidence type="ECO:0000256" key="7">
    <source>
        <dbReference type="ARBA" id="ARBA00068695"/>
    </source>
</evidence>
<dbReference type="Proteomes" id="UP000000370">
    <property type="component" value="Chromosome"/>
</dbReference>
<comment type="similarity">
    <text evidence="5 9">Belongs to the phenylacetyl-CoA ligase family.</text>
</comment>
<dbReference type="OrthoDB" id="580775at2"/>
<comment type="function">
    <text evidence="9">Catalyzes the activation of phenylacetic acid (PA) to phenylacetyl-CoA (PA-CoA).</text>
</comment>
<keyword evidence="13" id="KW-1185">Reference proteome</keyword>
<evidence type="ECO:0000256" key="5">
    <source>
        <dbReference type="ARBA" id="ARBA00061566"/>
    </source>
</evidence>
<dbReference type="EMBL" id="CP000885">
    <property type="protein sequence ID" value="ABX43447.1"/>
    <property type="molecule type" value="Genomic_DNA"/>
</dbReference>
<organism evidence="12 13">
    <name type="scientific">Lachnoclostridium phytofermentans (strain ATCC 700394 / DSM 18823 / ISDg)</name>
    <name type="common">Clostridium phytofermentans</name>
    <dbReference type="NCBI Taxonomy" id="357809"/>
    <lineage>
        <taxon>Bacteria</taxon>
        <taxon>Bacillati</taxon>
        <taxon>Bacillota</taxon>
        <taxon>Clostridia</taxon>
        <taxon>Lachnospirales</taxon>
        <taxon>Lachnospiraceae</taxon>
    </lineage>
</organism>
<dbReference type="GO" id="GO:0010124">
    <property type="term" value="P:phenylacetate catabolic process"/>
    <property type="evidence" value="ECO:0007669"/>
    <property type="project" value="UniProtKB-UniRule"/>
</dbReference>
<proteinExistence type="inferred from homology"/>
<comment type="subunit">
    <text evidence="1">Monomer.</text>
</comment>
<evidence type="ECO:0000259" key="11">
    <source>
        <dbReference type="Pfam" id="PF14535"/>
    </source>
</evidence>
<comment type="pathway">
    <text evidence="4 9">Aromatic compound metabolism; phenylacetate degradation.</text>
</comment>
<dbReference type="eggNOG" id="COG1541">
    <property type="taxonomic scope" value="Bacteria"/>
</dbReference>
<protein>
    <recommendedName>
        <fullName evidence="7 9">Phenylacetate-coenzyme A ligase</fullName>
        <ecNumber evidence="6 9">6.2.1.30</ecNumber>
    </recommendedName>
    <alternativeName>
        <fullName evidence="8 9">Phenylacetyl-CoA ligase</fullName>
    </alternativeName>
</protein>
<dbReference type="AlphaFoldDB" id="A9KQW8"/>
<dbReference type="InterPro" id="IPR051414">
    <property type="entry name" value="Adenylate-forming_Reductase"/>
</dbReference>
<dbReference type="GO" id="GO:0000166">
    <property type="term" value="F:nucleotide binding"/>
    <property type="evidence" value="ECO:0007669"/>
    <property type="project" value="UniProtKB-KW"/>
</dbReference>
<sequence length="437" mass="49020">MIWAKEEIMSRSELEAIQLKRLQETVARVYEKIPFYHEKMDAIDMLPEDVTTLEDLKKLPFTLKQDFRDNYPFGMFAVPKNEVVRIHASSGTTGKPTVVGYTKNDMEVWTNNVSRIACMGGATKDDTAQICFGYGMFTGALGLHFGLENIGASVCPTSSGNTKKQIMFMQDFGTTILVATPSYALHIAEVALSMGINPKKDLNVKIGLFGGEGMTEPMRQEMYKLWGKDFCCTQNYGMSELCGPGVAGECEYLCGMHINEDHFIPEIIDPDTGEVLPPGSKGELVVTCLTKEAVPLIRYRTRDLTMLMYEPCKCGRTNVRMANLYGRTDDMLVIRGINVFPSQIEEVMLKIPEIGPHYQITVDRVNHLDTMEIQVEIIEDTLLDSYSLLDGLEKKIRNQLKTILGLDATIKLVAPGSLQRFEGKARRVTDSRKDVMF</sequence>
<evidence type="ECO:0000256" key="3">
    <source>
        <dbReference type="ARBA" id="ARBA00022741"/>
    </source>
</evidence>
<evidence type="ECO:0000259" key="10">
    <source>
        <dbReference type="Pfam" id="PF00501"/>
    </source>
</evidence>
<dbReference type="PANTHER" id="PTHR43439:SF1">
    <property type="entry name" value="PHENYLACETATE-COENZYME A LIGASE"/>
    <property type="match status" value="1"/>
</dbReference>
<evidence type="ECO:0000313" key="13">
    <source>
        <dbReference type="Proteomes" id="UP000000370"/>
    </source>
</evidence>
<dbReference type="PANTHER" id="PTHR43439">
    <property type="entry name" value="PHENYLACETATE-COENZYME A LIGASE"/>
    <property type="match status" value="1"/>
</dbReference>
<feature type="domain" description="AMP-dependent ligase C-terminal" evidence="11">
    <location>
        <begin position="336"/>
        <end position="432"/>
    </location>
</feature>
<dbReference type="InterPro" id="IPR011880">
    <property type="entry name" value="PA_CoA_ligase"/>
</dbReference>
<accession>A9KQW8</accession>
<dbReference type="Gene3D" id="3.40.50.12780">
    <property type="entry name" value="N-terminal domain of ligase-like"/>
    <property type="match status" value="1"/>
</dbReference>
<dbReference type="STRING" id="357809.Cphy_3091"/>
<name>A9KQW8_LACP7</name>
<gene>
    <name evidence="12" type="ordered locus">Cphy_3091</name>
</gene>
<dbReference type="UniPathway" id="UPA00930"/>
<dbReference type="InterPro" id="IPR045851">
    <property type="entry name" value="AMP-bd_C_sf"/>
</dbReference>
<evidence type="ECO:0000256" key="4">
    <source>
        <dbReference type="ARBA" id="ARBA00060591"/>
    </source>
</evidence>
<dbReference type="EC" id="6.2.1.30" evidence="6 9"/>
<evidence type="ECO:0000256" key="9">
    <source>
        <dbReference type="PIRNR" id="PIRNR006444"/>
    </source>
</evidence>
<dbReference type="RefSeq" id="WP_012201098.1">
    <property type="nucleotide sequence ID" value="NC_010001.1"/>
</dbReference>
<dbReference type="Pfam" id="PF14535">
    <property type="entry name" value="AMP-binding_C_2"/>
    <property type="match status" value="1"/>
</dbReference>
<dbReference type="InterPro" id="IPR042099">
    <property type="entry name" value="ANL_N_sf"/>
</dbReference>
<dbReference type="KEGG" id="cpy:Cphy_3091"/>
<evidence type="ECO:0000256" key="6">
    <source>
        <dbReference type="ARBA" id="ARBA00066629"/>
    </source>
</evidence>
<dbReference type="InterPro" id="IPR000873">
    <property type="entry name" value="AMP-dep_synth/lig_dom"/>
</dbReference>
<feature type="domain" description="AMP-dependent synthetase/ligase" evidence="10">
    <location>
        <begin position="76"/>
        <end position="286"/>
    </location>
</feature>
<dbReference type="GO" id="GO:0047475">
    <property type="term" value="F:phenylacetate-CoA ligase activity"/>
    <property type="evidence" value="ECO:0007669"/>
    <property type="project" value="UniProtKB-EC"/>
</dbReference>
<dbReference type="Gene3D" id="3.30.300.30">
    <property type="match status" value="1"/>
</dbReference>
<evidence type="ECO:0000256" key="2">
    <source>
        <dbReference type="ARBA" id="ARBA00022598"/>
    </source>
</evidence>
<reference evidence="13" key="1">
    <citation type="submission" date="2007-11" db="EMBL/GenBank/DDBJ databases">
        <title>Complete genome sequence of Clostridium phytofermentans ISDg.</title>
        <authorList>
            <person name="Leschine S.B."/>
            <person name="Warnick T.A."/>
            <person name="Blanchard J.L."/>
            <person name="Schnell D.J."/>
            <person name="Petit E.L."/>
            <person name="LaTouf W.G."/>
            <person name="Copeland A."/>
            <person name="Lucas S."/>
            <person name="Lapidus A."/>
            <person name="Barry K."/>
            <person name="Glavina del Rio T."/>
            <person name="Dalin E."/>
            <person name="Tice H."/>
            <person name="Pitluck S."/>
            <person name="Kiss H."/>
            <person name="Brettin T."/>
            <person name="Bruce D."/>
            <person name="Detter J.C."/>
            <person name="Han C."/>
            <person name="Kuske C."/>
            <person name="Schmutz J."/>
            <person name="Larimer F."/>
            <person name="Land M."/>
            <person name="Hauser L."/>
            <person name="Kyrpides N."/>
            <person name="Kim E.A."/>
            <person name="Richardson P."/>
        </authorList>
    </citation>
    <scope>NUCLEOTIDE SEQUENCE [LARGE SCALE GENOMIC DNA]</scope>
    <source>
        <strain evidence="13">ATCC 700394 / DSM 18823 / ISDg</strain>
    </source>
</reference>
<dbReference type="PIRSF" id="PIRSF006444">
    <property type="entry name" value="PaaK"/>
    <property type="match status" value="1"/>
</dbReference>
<dbReference type="HOGENOM" id="CLU_035301_1_1_9"/>
<dbReference type="InterPro" id="IPR028154">
    <property type="entry name" value="AMP-dep_Lig_C"/>
</dbReference>
<dbReference type="SUPFAM" id="SSF56801">
    <property type="entry name" value="Acetyl-CoA synthetase-like"/>
    <property type="match status" value="1"/>
</dbReference>
<keyword evidence="3 9" id="KW-0547">Nucleotide-binding</keyword>
<keyword evidence="2 9" id="KW-0436">Ligase</keyword>
<comment type="catalytic activity">
    <reaction evidence="9">
        <text>2-phenylacetate + ATP + CoA = phenylacetyl-CoA + AMP + diphosphate</text>
        <dbReference type="Rhea" id="RHEA:20956"/>
        <dbReference type="ChEBI" id="CHEBI:18401"/>
        <dbReference type="ChEBI" id="CHEBI:30616"/>
        <dbReference type="ChEBI" id="CHEBI:33019"/>
        <dbReference type="ChEBI" id="CHEBI:57287"/>
        <dbReference type="ChEBI" id="CHEBI:57390"/>
        <dbReference type="ChEBI" id="CHEBI:456215"/>
        <dbReference type="EC" id="6.2.1.30"/>
    </reaction>
</comment>
<evidence type="ECO:0000256" key="8">
    <source>
        <dbReference type="ARBA" id="ARBA00075111"/>
    </source>
</evidence>